<evidence type="ECO:0000256" key="3">
    <source>
        <dbReference type="ARBA" id="ARBA00022898"/>
    </source>
</evidence>
<dbReference type="PIRSF" id="PIRSF000390">
    <property type="entry name" value="PLP_StrS"/>
    <property type="match status" value="1"/>
</dbReference>
<comment type="similarity">
    <text evidence="4">Belongs to the DegT/DnrJ/EryC1 family. L-glutamine:2-deoxy-scyllo-inosose/scyllo-inosose aminotransferase subfamily.</text>
</comment>
<evidence type="ECO:0000256" key="2">
    <source>
        <dbReference type="ARBA" id="ARBA00022576"/>
    </source>
</evidence>
<proteinExistence type="inferred from homology"/>
<keyword evidence="7" id="KW-1185">Reference proteome</keyword>
<comment type="cofactor">
    <cofactor evidence="1">
        <name>pyridoxal 5'-phosphate</name>
        <dbReference type="ChEBI" id="CHEBI:597326"/>
    </cofactor>
</comment>
<dbReference type="SUPFAM" id="SSF53383">
    <property type="entry name" value="PLP-dependent transferases"/>
    <property type="match status" value="1"/>
</dbReference>
<dbReference type="InterPro" id="IPR015424">
    <property type="entry name" value="PyrdxlP-dep_Trfase"/>
</dbReference>
<keyword evidence="6" id="KW-0808">Transferase</keyword>
<dbReference type="Gene3D" id="3.40.640.10">
    <property type="entry name" value="Type I PLP-dependent aspartate aminotransferase-like (Major domain)"/>
    <property type="match status" value="1"/>
</dbReference>
<keyword evidence="2 6" id="KW-0032">Aminotransferase</keyword>
<dbReference type="EMBL" id="SUMC01000054">
    <property type="protein sequence ID" value="TKA03265.1"/>
    <property type="molecule type" value="Genomic_DNA"/>
</dbReference>
<dbReference type="Proteomes" id="UP000305778">
    <property type="component" value="Unassembled WGS sequence"/>
</dbReference>
<evidence type="ECO:0000313" key="7">
    <source>
        <dbReference type="Proteomes" id="UP000305778"/>
    </source>
</evidence>
<reference evidence="6 7" key="1">
    <citation type="submission" date="2019-04" db="EMBL/GenBank/DDBJ databases">
        <title>Streptomyces oryziradicis sp. nov., a novel actinomycete isolated from rhizosphere soil of rice (Oryza sativa L.).</title>
        <authorList>
            <person name="Li C."/>
        </authorList>
    </citation>
    <scope>NUCLEOTIDE SEQUENCE [LARGE SCALE GENOMIC DNA]</scope>
    <source>
        <strain evidence="6 7">NEAU-C40</strain>
    </source>
</reference>
<name>A0A4U0SS57_9ACTN</name>
<dbReference type="RefSeq" id="WP_136728482.1">
    <property type="nucleotide sequence ID" value="NZ_SUMC01000054.1"/>
</dbReference>
<sequence length="318" mass="33053">MTQGSEVAAFEKEFSTLADERHCIAVEPGSSGLHLSLLALGIGCGDEVIVPSYASETAAAAVRLAGATPVFVDIEPQTFCLDPEAVAAALTPRTSAVVPVHLFGHPAAMHRLSALAARHGIALLEDASQAPLAQIEGRRVGTYGVVSIFNVGEAAVATTADLRLAVTLKLLRDQGHDAGPALTVAAAQAGRGALEGLVGATARRRAHARFLNSALTGVLVPYVEPGAHHVYHQYTVRVPGNGRPDRDAFALALAARGVPATVTISTPVHRLAPYRSRVHLPQTELVAGQTLSLPVRSGLTEQELVRIAAVCNTLGGLL</sequence>
<accession>A0A4U0SS57</accession>
<dbReference type="Pfam" id="PF01041">
    <property type="entry name" value="DegT_DnrJ_EryC1"/>
    <property type="match status" value="1"/>
</dbReference>
<dbReference type="GO" id="GO:0030170">
    <property type="term" value="F:pyridoxal phosphate binding"/>
    <property type="evidence" value="ECO:0007669"/>
    <property type="project" value="TreeGrafter"/>
</dbReference>
<evidence type="ECO:0000256" key="4">
    <source>
        <dbReference type="ARBA" id="ARBA00038398"/>
    </source>
</evidence>
<dbReference type="PANTHER" id="PTHR30244">
    <property type="entry name" value="TRANSAMINASE"/>
    <property type="match status" value="1"/>
</dbReference>
<dbReference type="AlphaFoldDB" id="A0A4U0SS57"/>
<dbReference type="OrthoDB" id="9804264at2"/>
<organism evidence="6 7">
    <name type="scientific">Actinacidiphila oryziradicis</name>
    <dbReference type="NCBI Taxonomy" id="2571141"/>
    <lineage>
        <taxon>Bacteria</taxon>
        <taxon>Bacillati</taxon>
        <taxon>Actinomycetota</taxon>
        <taxon>Actinomycetes</taxon>
        <taxon>Kitasatosporales</taxon>
        <taxon>Streptomycetaceae</taxon>
        <taxon>Actinacidiphila</taxon>
    </lineage>
</organism>
<evidence type="ECO:0000256" key="1">
    <source>
        <dbReference type="ARBA" id="ARBA00001933"/>
    </source>
</evidence>
<evidence type="ECO:0000313" key="6">
    <source>
        <dbReference type="EMBL" id="TKA03265.1"/>
    </source>
</evidence>
<comment type="caution">
    <text evidence="6">The sequence shown here is derived from an EMBL/GenBank/DDBJ whole genome shotgun (WGS) entry which is preliminary data.</text>
</comment>
<dbReference type="InterPro" id="IPR015422">
    <property type="entry name" value="PyrdxlP-dep_Trfase_small"/>
</dbReference>
<dbReference type="InterPro" id="IPR015421">
    <property type="entry name" value="PyrdxlP-dep_Trfase_major"/>
</dbReference>
<evidence type="ECO:0000256" key="5">
    <source>
        <dbReference type="RuleBase" id="RU004508"/>
    </source>
</evidence>
<dbReference type="InterPro" id="IPR000653">
    <property type="entry name" value="DegT/StrS_aminotransferase"/>
</dbReference>
<dbReference type="GO" id="GO:0000271">
    <property type="term" value="P:polysaccharide biosynthetic process"/>
    <property type="evidence" value="ECO:0007669"/>
    <property type="project" value="TreeGrafter"/>
</dbReference>
<dbReference type="GO" id="GO:0008483">
    <property type="term" value="F:transaminase activity"/>
    <property type="evidence" value="ECO:0007669"/>
    <property type="project" value="UniProtKB-KW"/>
</dbReference>
<gene>
    <name evidence="6" type="ORF">FCI23_36560</name>
</gene>
<protein>
    <submittedName>
        <fullName evidence="6">Aspartate aminotransferase</fullName>
    </submittedName>
</protein>
<keyword evidence="3 5" id="KW-0663">Pyridoxal phosphate</keyword>
<dbReference type="PANTHER" id="PTHR30244:SF34">
    <property type="entry name" value="DTDP-4-AMINO-4,6-DIDEOXYGALACTOSE TRANSAMINASE"/>
    <property type="match status" value="1"/>
</dbReference>
<dbReference type="Gene3D" id="3.90.1150.10">
    <property type="entry name" value="Aspartate Aminotransferase, domain 1"/>
    <property type="match status" value="1"/>
</dbReference>